<keyword evidence="9 11" id="KW-0072">Autophagy</keyword>
<dbReference type="Pfam" id="PF03416">
    <property type="entry name" value="Peptidase_C54"/>
    <property type="match status" value="2"/>
</dbReference>
<dbReference type="PANTHER" id="PTHR22624">
    <property type="entry name" value="CYSTEINE PROTEASE ATG4"/>
    <property type="match status" value="1"/>
</dbReference>
<dbReference type="GeneID" id="119743176"/>
<dbReference type="PANTHER" id="PTHR22624:SF52">
    <property type="entry name" value="CYSTEINE PROTEASE"/>
    <property type="match status" value="1"/>
</dbReference>
<dbReference type="EC" id="3.4.22.-" evidence="11"/>
<dbReference type="GO" id="GO:0034727">
    <property type="term" value="P:piecemeal microautophagy of the nucleus"/>
    <property type="evidence" value="ECO:0007669"/>
    <property type="project" value="TreeGrafter"/>
</dbReference>
<dbReference type="RefSeq" id="XP_038075482.1">
    <property type="nucleotide sequence ID" value="XM_038219554.1"/>
</dbReference>
<feature type="compositionally biased region" description="Polar residues" evidence="12">
    <location>
        <begin position="195"/>
        <end position="205"/>
    </location>
</feature>
<feature type="compositionally biased region" description="Polar residues" evidence="12">
    <location>
        <begin position="589"/>
        <end position="611"/>
    </location>
</feature>
<keyword evidence="5 11" id="KW-0645">Protease</keyword>
<evidence type="ECO:0000256" key="11">
    <source>
        <dbReference type="RuleBase" id="RU363115"/>
    </source>
</evidence>
<evidence type="ECO:0000256" key="12">
    <source>
        <dbReference type="SAM" id="MobiDB-lite"/>
    </source>
</evidence>
<feature type="region of interest" description="Disordered" evidence="12">
    <location>
        <begin position="258"/>
        <end position="277"/>
    </location>
</feature>
<dbReference type="InterPro" id="IPR005078">
    <property type="entry name" value="Peptidase_C54"/>
</dbReference>
<comment type="similarity">
    <text evidence="2 11">Belongs to the peptidase C54 family.</text>
</comment>
<feature type="compositionally biased region" description="Basic and acidic residues" evidence="12">
    <location>
        <begin position="105"/>
        <end position="116"/>
    </location>
</feature>
<comment type="subcellular location">
    <subcellularLocation>
        <location evidence="1 11">Cytoplasm</location>
    </subcellularLocation>
</comment>
<dbReference type="GO" id="GO:0016485">
    <property type="term" value="P:protein processing"/>
    <property type="evidence" value="ECO:0007669"/>
    <property type="project" value="TreeGrafter"/>
</dbReference>
<evidence type="ECO:0000256" key="6">
    <source>
        <dbReference type="ARBA" id="ARBA00022801"/>
    </source>
</evidence>
<evidence type="ECO:0000256" key="8">
    <source>
        <dbReference type="ARBA" id="ARBA00022927"/>
    </source>
</evidence>
<dbReference type="InterPro" id="IPR046792">
    <property type="entry name" value="Peptidase_C54_cat"/>
</dbReference>
<feature type="domain" description="Peptidase C54 catalytic" evidence="13">
    <location>
        <begin position="346"/>
        <end position="501"/>
    </location>
</feature>
<feature type="compositionally biased region" description="Basic and acidic residues" evidence="12">
    <location>
        <begin position="553"/>
        <end position="568"/>
    </location>
</feature>
<organism evidence="14 15">
    <name type="scientific">Patiria miniata</name>
    <name type="common">Bat star</name>
    <name type="synonym">Asterina miniata</name>
    <dbReference type="NCBI Taxonomy" id="46514"/>
    <lineage>
        <taxon>Eukaryota</taxon>
        <taxon>Metazoa</taxon>
        <taxon>Echinodermata</taxon>
        <taxon>Eleutherozoa</taxon>
        <taxon>Asterozoa</taxon>
        <taxon>Asteroidea</taxon>
        <taxon>Valvatacea</taxon>
        <taxon>Valvatida</taxon>
        <taxon>Asterinidae</taxon>
        <taxon>Patiria</taxon>
    </lineage>
</organism>
<comment type="function">
    <text evidence="11">Cysteine protease that plays a key role in autophagy by mediating both proteolytic activation and delipidation of ATG8 family proteins.</text>
</comment>
<dbReference type="GO" id="GO:0004197">
    <property type="term" value="F:cysteine-type endopeptidase activity"/>
    <property type="evidence" value="ECO:0007669"/>
    <property type="project" value="TreeGrafter"/>
</dbReference>
<feature type="compositionally biased region" description="Gly residues" evidence="12">
    <location>
        <begin position="42"/>
        <end position="51"/>
    </location>
</feature>
<evidence type="ECO:0000256" key="9">
    <source>
        <dbReference type="ARBA" id="ARBA00023006"/>
    </source>
</evidence>
<keyword evidence="8 11" id="KW-0653">Protein transport</keyword>
<feature type="compositionally biased region" description="Basic residues" evidence="12">
    <location>
        <begin position="87"/>
        <end position="104"/>
    </location>
</feature>
<dbReference type="InterPro" id="IPR038765">
    <property type="entry name" value="Papain-like_cys_pep_sf"/>
</dbReference>
<keyword evidence="4 11" id="KW-0963">Cytoplasm</keyword>
<accession>A0A914BJ65</accession>
<dbReference type="GO" id="GO:0015031">
    <property type="term" value="P:protein transport"/>
    <property type="evidence" value="ECO:0007669"/>
    <property type="project" value="UniProtKB-KW"/>
</dbReference>
<dbReference type="GO" id="GO:0000045">
    <property type="term" value="P:autophagosome assembly"/>
    <property type="evidence" value="ECO:0007669"/>
    <property type="project" value="TreeGrafter"/>
</dbReference>
<evidence type="ECO:0000256" key="1">
    <source>
        <dbReference type="ARBA" id="ARBA00004496"/>
    </source>
</evidence>
<comment type="catalytic activity">
    <reaction evidence="10">
        <text>[protein]-C-terminal L-amino acid-glycyl-phosphatidylethanolamide + H2O = [protein]-C-terminal L-amino acid-glycine + a 1,2-diacyl-sn-glycero-3-phosphoethanolamine</text>
        <dbReference type="Rhea" id="RHEA:67548"/>
        <dbReference type="Rhea" id="RHEA-COMP:17323"/>
        <dbReference type="Rhea" id="RHEA-COMP:17324"/>
        <dbReference type="ChEBI" id="CHEBI:15377"/>
        <dbReference type="ChEBI" id="CHEBI:64612"/>
        <dbReference type="ChEBI" id="CHEBI:172940"/>
        <dbReference type="ChEBI" id="CHEBI:172941"/>
    </reaction>
    <physiologicalReaction direction="left-to-right" evidence="10">
        <dbReference type="Rhea" id="RHEA:67549"/>
    </physiologicalReaction>
</comment>
<evidence type="ECO:0000256" key="2">
    <source>
        <dbReference type="ARBA" id="ARBA00010958"/>
    </source>
</evidence>
<dbReference type="GO" id="GO:0019786">
    <property type="term" value="F:protein-phosphatidylethanolamide deconjugating activity"/>
    <property type="evidence" value="ECO:0007669"/>
    <property type="project" value="InterPro"/>
</dbReference>
<dbReference type="GO" id="GO:0035973">
    <property type="term" value="P:aggrephagy"/>
    <property type="evidence" value="ECO:0007669"/>
    <property type="project" value="TreeGrafter"/>
</dbReference>
<evidence type="ECO:0000313" key="15">
    <source>
        <dbReference type="Proteomes" id="UP000887568"/>
    </source>
</evidence>
<dbReference type="OMA" id="CANQETA"/>
<evidence type="ECO:0000256" key="7">
    <source>
        <dbReference type="ARBA" id="ARBA00022807"/>
    </source>
</evidence>
<dbReference type="SUPFAM" id="SSF54001">
    <property type="entry name" value="Cysteine proteinases"/>
    <property type="match status" value="1"/>
</dbReference>
<evidence type="ECO:0000313" key="14">
    <source>
        <dbReference type="EnsemblMetazoa" id="XP_038075482.1"/>
    </source>
</evidence>
<dbReference type="GO" id="GO:0000423">
    <property type="term" value="P:mitophagy"/>
    <property type="evidence" value="ECO:0007669"/>
    <property type="project" value="TreeGrafter"/>
</dbReference>
<proteinExistence type="inferred from homology"/>
<keyword evidence="6 11" id="KW-0378">Hydrolase</keyword>
<dbReference type="Proteomes" id="UP000887568">
    <property type="component" value="Unplaced"/>
</dbReference>
<feature type="compositionally biased region" description="Basic residues" evidence="12">
    <location>
        <begin position="206"/>
        <end position="215"/>
    </location>
</feature>
<dbReference type="OrthoDB" id="2960936at2759"/>
<feature type="compositionally biased region" description="Polar residues" evidence="12">
    <location>
        <begin position="66"/>
        <end position="83"/>
    </location>
</feature>
<evidence type="ECO:0000256" key="4">
    <source>
        <dbReference type="ARBA" id="ARBA00022490"/>
    </source>
</evidence>
<name>A0A914BJ65_PATMI</name>
<keyword evidence="15" id="KW-1185">Reference proteome</keyword>
<keyword evidence="7" id="KW-0788">Thiol protease</keyword>
<evidence type="ECO:0000256" key="5">
    <source>
        <dbReference type="ARBA" id="ARBA00022670"/>
    </source>
</evidence>
<feature type="compositionally biased region" description="Polar residues" evidence="12">
    <location>
        <begin position="220"/>
        <end position="235"/>
    </location>
</feature>
<evidence type="ECO:0000256" key="3">
    <source>
        <dbReference type="ARBA" id="ARBA00022448"/>
    </source>
</evidence>
<feature type="region of interest" description="Disordered" evidence="12">
    <location>
        <begin position="23"/>
        <end position="142"/>
    </location>
</feature>
<evidence type="ECO:0000259" key="13">
    <source>
        <dbReference type="Pfam" id="PF03416"/>
    </source>
</evidence>
<reference evidence="14" key="1">
    <citation type="submission" date="2022-11" db="UniProtKB">
        <authorList>
            <consortium name="EnsemblMetazoa"/>
        </authorList>
    </citation>
    <scope>IDENTIFICATION</scope>
</reference>
<keyword evidence="3" id="KW-0813">Transport</keyword>
<dbReference type="AlphaFoldDB" id="A0A914BJ65"/>
<dbReference type="EnsemblMetazoa" id="XM_038219554.1">
    <property type="protein sequence ID" value="XP_038075482.1"/>
    <property type="gene ID" value="LOC119743176"/>
</dbReference>
<feature type="compositionally biased region" description="Low complexity" evidence="12">
    <location>
        <begin position="52"/>
        <end position="65"/>
    </location>
</feature>
<protein>
    <recommendedName>
        <fullName evidence="11">Cysteine protease</fullName>
        <ecNumber evidence="11">3.4.22.-</ecNumber>
    </recommendedName>
</protein>
<sequence length="910" mass="101822">MEFLNKPMSEFWKSTKETFAEIMDMNDSVIGGGKQQQQRPGAAGGAEGSGPGENTEGNGSNEGPSLQTTRTAGANTGCANQETARPRREKPHLYQKHSVSKTKRPLSEDFRKKEDDPPSENVHSTHHARNQPKEQSTRHSLNASFGKFWKDIKTFNMNPASNSGSSKSETTATKKSHHGKVKPSLLQSKEHKTVDSTVENENQKVLRSHRTHSQSRSRQGSLSDSQHFRSNSTDRASVMKYREAIDKSRPFLRSASDDAMLSQQVSEPVMQRDGEEDAEDISAEKMKTKILSMWNNVRYGWTVKTRTAFSLAKPIYILGKCFQHSIEDAEERLPGLDAVKSPAMELFKREFSSRIWLTYRREFPQLAGSSYTTDCGWGCMLRSGQMMLAQALVQHFLGRDWNYYNEQTKEEQRYHHEIVRWFGDQPDDMSPFSLHRLVEIGKSSGKKAGDWYGPASVAHIFKEAMDQAMDLNPLLEQVCVYVAQDCTIYKADVIKLCKRKRPGSLQPVYSDHSLPVAPPSTVSPPLSSAHQQPTGPYPQAGSTPSTSTGLQKPDLDSSDVNRADEKEPTSMQQSTIQQSSQTDFSSSSELNGSSTPATHPPSVFTTNSHQADITPEPSLARPKKSHPPPVAAKPKTVHRPHWNGNSPKAEEPSSIPETEDTQRWIEPSDIAHQPDREPVSASLMTQDEKPRNEGDGSSTSDREPGTASSMTQDEKPRNEGDGSSTWCAVVILVPVRLGGDEVNPIYVSSVQALFTLDCCIGIIGGKPKHSLYYLGFQEEKLIHLDPHYCQPVVDMKTREFSLSSFHCMSPRKMAINKMDPSCTIGFYLRTEEDFNEFCEVVPSIVQGPPTANSRDYPMFILRDGSCHDWNSHHATDEEKPERYLRVRHVNQNGQLIAPMRETEDFVFLDS</sequence>
<dbReference type="GO" id="GO:0005737">
    <property type="term" value="C:cytoplasm"/>
    <property type="evidence" value="ECO:0007669"/>
    <property type="project" value="UniProtKB-SubCell"/>
</dbReference>
<feature type="domain" description="Peptidase C54 catalytic" evidence="13">
    <location>
        <begin position="715"/>
        <end position="839"/>
    </location>
</feature>
<feature type="compositionally biased region" description="Basic and acidic residues" evidence="12">
    <location>
        <begin position="686"/>
        <end position="704"/>
    </location>
</feature>
<feature type="compositionally biased region" description="Polar residues" evidence="12">
    <location>
        <begin position="523"/>
        <end position="550"/>
    </location>
</feature>
<evidence type="ECO:0000256" key="10">
    <source>
        <dbReference type="ARBA" id="ARBA00029362"/>
    </source>
</evidence>
<feature type="region of interest" description="Disordered" evidence="12">
    <location>
        <begin position="507"/>
        <end position="722"/>
    </location>
</feature>
<feature type="region of interest" description="Disordered" evidence="12">
    <location>
        <begin position="155"/>
        <end position="235"/>
    </location>
</feature>
<feature type="compositionally biased region" description="Low complexity" evidence="12">
    <location>
        <begin position="163"/>
        <end position="173"/>
    </location>
</feature>
<feature type="compositionally biased region" description="Low complexity" evidence="12">
    <location>
        <begin position="569"/>
        <end position="588"/>
    </location>
</feature>